<keyword evidence="2" id="KW-1133">Transmembrane helix</keyword>
<reference evidence="3 4" key="1">
    <citation type="journal article" date="2016" name="Environ. Microbiol.">
        <title>Genomic resolution of a cold subsurface aquifer community provides metabolic insights for novel microbes adapted to high CO concentrations.</title>
        <authorList>
            <person name="Probst A.J."/>
            <person name="Castelle C.J."/>
            <person name="Singh A."/>
            <person name="Brown C.T."/>
            <person name="Anantharaman K."/>
            <person name="Sharon I."/>
            <person name="Hug L.A."/>
            <person name="Burstein D."/>
            <person name="Emerson J.B."/>
            <person name="Thomas B.C."/>
            <person name="Banfield J.F."/>
        </authorList>
    </citation>
    <scope>NUCLEOTIDE SEQUENCE [LARGE SCALE GENOMIC DNA]</scope>
    <source>
        <strain evidence="3">CG1_02_37_22</strain>
    </source>
</reference>
<evidence type="ECO:0000256" key="2">
    <source>
        <dbReference type="SAM" id="Phobius"/>
    </source>
</evidence>
<gene>
    <name evidence="3" type="ORF">AUJ73_05255</name>
</gene>
<keyword evidence="2" id="KW-0472">Membrane</keyword>
<sequence>MIKKKLIKWRRYMKNNNKQVLLLIFIVVIVGFVIGAVLNRQPAKTPEDKSTASKMITPGKDEVPQSKEKEIQDKYYPSPTQIKISDVPVPTSDPYIDYPSVVYAKTDEKISLTFPGGAGDWPKSIKLTVNKVIDGKNVIGTWDDIKVGQHVRVKIIKPGKEGEIYIKM</sequence>
<feature type="region of interest" description="Disordered" evidence="1">
    <location>
        <begin position="44"/>
        <end position="70"/>
    </location>
</feature>
<protein>
    <submittedName>
        <fullName evidence="3">Uncharacterized protein</fullName>
    </submittedName>
</protein>
<proteinExistence type="predicted"/>
<dbReference type="Proteomes" id="UP000183120">
    <property type="component" value="Unassembled WGS sequence"/>
</dbReference>
<name>A0A1J4TKG1_9BACT</name>
<evidence type="ECO:0000313" key="3">
    <source>
        <dbReference type="EMBL" id="OIO12628.1"/>
    </source>
</evidence>
<accession>A0A1J4TKG1</accession>
<feature type="transmembrane region" description="Helical" evidence="2">
    <location>
        <begin position="20"/>
        <end position="38"/>
    </location>
</feature>
<organism evidence="3 4">
    <name type="scientific">Candidatus Gottesmanbacteria bacterium CG1_02_37_22</name>
    <dbReference type="NCBI Taxonomy" id="1805209"/>
    <lineage>
        <taxon>Bacteria</taxon>
        <taxon>Candidatus Gottesmaniibacteriota</taxon>
    </lineage>
</organism>
<dbReference type="AlphaFoldDB" id="A0A1J4TKG1"/>
<evidence type="ECO:0000313" key="4">
    <source>
        <dbReference type="Proteomes" id="UP000183120"/>
    </source>
</evidence>
<keyword evidence="2" id="KW-0812">Transmembrane</keyword>
<feature type="compositionally biased region" description="Basic and acidic residues" evidence="1">
    <location>
        <begin position="59"/>
        <end position="70"/>
    </location>
</feature>
<dbReference type="EMBL" id="MNUY01000084">
    <property type="protein sequence ID" value="OIO12628.1"/>
    <property type="molecule type" value="Genomic_DNA"/>
</dbReference>
<dbReference type="STRING" id="1805209.AUJ73_05255"/>
<comment type="caution">
    <text evidence="3">The sequence shown here is derived from an EMBL/GenBank/DDBJ whole genome shotgun (WGS) entry which is preliminary data.</text>
</comment>
<evidence type="ECO:0000256" key="1">
    <source>
        <dbReference type="SAM" id="MobiDB-lite"/>
    </source>
</evidence>